<keyword evidence="3" id="KW-1185">Reference proteome</keyword>
<proteinExistence type="predicted"/>
<reference evidence="2 3" key="1">
    <citation type="submission" date="2016-09" db="EMBL/GenBank/DDBJ databases">
        <authorList>
            <person name="Capua I."/>
            <person name="De Benedictis P."/>
            <person name="Joannis T."/>
            <person name="Lombin L.H."/>
            <person name="Cattoli G."/>
        </authorList>
    </citation>
    <scope>NUCLEOTIDE SEQUENCE [LARGE SCALE GENOMIC DNA]</scope>
    <source>
        <strain evidence="2 3">IMI 309357</strain>
    </source>
</reference>
<accession>A0A1G4BIV3</accession>
<dbReference type="OrthoDB" id="10508162at2759"/>
<sequence length="214" mass="23529">MLPSCLVRIRERAAFKKAIPTDRDSSQFQTSHREPTQCDKGDYRNERPYRPPSGRQSLVARGEKRRTASYFCTSKFPTQGTASAGEYELMDQQKSAVERKNNCLLSISTSLVTPQPANEDIIGRESAGPPPSSGTGAPLTVGASIRWPQSVPAAPFKLQHILLTSHRPGGPSKPSVTGGLGNIAPNWRLRKSVDRRPDAYLTEPRYPYKALALP</sequence>
<dbReference type="RefSeq" id="XP_022478457.1">
    <property type="nucleotide sequence ID" value="XM_022614998.1"/>
</dbReference>
<feature type="region of interest" description="Disordered" evidence="1">
    <location>
        <begin position="19"/>
        <end position="62"/>
    </location>
</feature>
<dbReference type="EMBL" id="MJBS01000020">
    <property type="protein sequence ID" value="OHF01315.1"/>
    <property type="molecule type" value="Genomic_DNA"/>
</dbReference>
<organism evidence="2 3">
    <name type="scientific">Colletotrichum orchidophilum</name>
    <dbReference type="NCBI Taxonomy" id="1209926"/>
    <lineage>
        <taxon>Eukaryota</taxon>
        <taxon>Fungi</taxon>
        <taxon>Dikarya</taxon>
        <taxon>Ascomycota</taxon>
        <taxon>Pezizomycotina</taxon>
        <taxon>Sordariomycetes</taxon>
        <taxon>Hypocreomycetidae</taxon>
        <taxon>Glomerellales</taxon>
        <taxon>Glomerellaceae</taxon>
        <taxon>Colletotrichum</taxon>
    </lineage>
</organism>
<dbReference type="AlphaFoldDB" id="A0A1G4BIV3"/>
<evidence type="ECO:0000313" key="2">
    <source>
        <dbReference type="EMBL" id="OHF01315.1"/>
    </source>
</evidence>
<protein>
    <submittedName>
        <fullName evidence="2">Uncharacterized protein</fullName>
    </submittedName>
</protein>
<name>A0A1G4BIV3_9PEZI</name>
<gene>
    <name evidence="2" type="ORF">CORC01_03348</name>
</gene>
<evidence type="ECO:0000313" key="3">
    <source>
        <dbReference type="Proteomes" id="UP000176998"/>
    </source>
</evidence>
<feature type="compositionally biased region" description="Basic and acidic residues" evidence="1">
    <location>
        <begin position="19"/>
        <end position="49"/>
    </location>
</feature>
<dbReference type="GeneID" id="34556508"/>
<dbReference type="Proteomes" id="UP000176998">
    <property type="component" value="Unassembled WGS sequence"/>
</dbReference>
<comment type="caution">
    <text evidence="2">The sequence shown here is derived from an EMBL/GenBank/DDBJ whole genome shotgun (WGS) entry which is preliminary data.</text>
</comment>
<evidence type="ECO:0000256" key="1">
    <source>
        <dbReference type="SAM" id="MobiDB-lite"/>
    </source>
</evidence>